<dbReference type="RefSeq" id="WP_151004219.1">
    <property type="nucleotide sequence ID" value="NZ_BPQY01000093.1"/>
</dbReference>
<dbReference type="AlphaFoldDB" id="A0A6L3SQM7"/>
<feature type="domain" description="PilZ" evidence="2">
    <location>
        <begin position="28"/>
        <end position="90"/>
    </location>
</feature>
<name>A0A6L3SQM7_9HYPH</name>
<dbReference type="GO" id="GO:0035438">
    <property type="term" value="F:cyclic-di-GMP binding"/>
    <property type="evidence" value="ECO:0007669"/>
    <property type="project" value="InterPro"/>
</dbReference>
<dbReference type="Proteomes" id="UP000474159">
    <property type="component" value="Unassembled WGS sequence"/>
</dbReference>
<evidence type="ECO:0000256" key="1">
    <source>
        <dbReference type="SAM" id="MobiDB-lite"/>
    </source>
</evidence>
<evidence type="ECO:0000313" key="3">
    <source>
        <dbReference type="EMBL" id="KAB1073565.1"/>
    </source>
</evidence>
<dbReference type="OrthoDB" id="7999917at2"/>
<dbReference type="EMBL" id="VZZK01000042">
    <property type="protein sequence ID" value="KAB1073565.1"/>
    <property type="molecule type" value="Genomic_DNA"/>
</dbReference>
<sequence>MMPPEDRPQAATQPEKRTGGDRHTTMTLATILLEDGEQIPCVLRDMSVSGAKLGVARRHVLPESFTLNFPGRNLTCRVRRAWRRGDFVGVTLLAENEPVRK</sequence>
<protein>
    <submittedName>
        <fullName evidence="3">PilZ domain-containing protein</fullName>
    </submittedName>
</protein>
<gene>
    <name evidence="3" type="ORF">F6X53_27060</name>
</gene>
<organism evidence="3 4">
    <name type="scientific">Methylobacterium soli</name>
    <dbReference type="NCBI Taxonomy" id="553447"/>
    <lineage>
        <taxon>Bacteria</taxon>
        <taxon>Pseudomonadati</taxon>
        <taxon>Pseudomonadota</taxon>
        <taxon>Alphaproteobacteria</taxon>
        <taxon>Hyphomicrobiales</taxon>
        <taxon>Methylobacteriaceae</taxon>
        <taxon>Methylobacterium</taxon>
    </lineage>
</organism>
<dbReference type="Pfam" id="PF07238">
    <property type="entry name" value="PilZ"/>
    <property type="match status" value="1"/>
</dbReference>
<evidence type="ECO:0000259" key="2">
    <source>
        <dbReference type="Pfam" id="PF07238"/>
    </source>
</evidence>
<proteinExistence type="predicted"/>
<dbReference type="InterPro" id="IPR009875">
    <property type="entry name" value="PilZ_domain"/>
</dbReference>
<keyword evidence="4" id="KW-1185">Reference proteome</keyword>
<evidence type="ECO:0000313" key="4">
    <source>
        <dbReference type="Proteomes" id="UP000474159"/>
    </source>
</evidence>
<accession>A0A6L3SQM7</accession>
<dbReference type="SUPFAM" id="SSF141371">
    <property type="entry name" value="PilZ domain-like"/>
    <property type="match status" value="1"/>
</dbReference>
<reference evidence="3 4" key="1">
    <citation type="submission" date="2019-09" db="EMBL/GenBank/DDBJ databases">
        <title>YIM 48816 draft genome.</title>
        <authorList>
            <person name="Jiang L."/>
        </authorList>
    </citation>
    <scope>NUCLEOTIDE SEQUENCE [LARGE SCALE GENOMIC DNA]</scope>
    <source>
        <strain evidence="3 4">YIM 48816</strain>
    </source>
</reference>
<feature type="region of interest" description="Disordered" evidence="1">
    <location>
        <begin position="1"/>
        <end position="24"/>
    </location>
</feature>
<comment type="caution">
    <text evidence="3">The sequence shown here is derived from an EMBL/GenBank/DDBJ whole genome shotgun (WGS) entry which is preliminary data.</text>
</comment>